<dbReference type="Gene3D" id="3.90.79.10">
    <property type="entry name" value="Nucleoside Triphosphate Pyrophosphohydrolase"/>
    <property type="match status" value="1"/>
</dbReference>
<dbReference type="RefSeq" id="WP_249331909.1">
    <property type="nucleotide sequence ID" value="NZ_JACRSY010000005.1"/>
</dbReference>
<name>A0A926EEH5_9FIRM</name>
<sequence length="170" mass="19517">MAKELWDILDAKGNPTGRVIERGMPLAEGEYMLAVHIYIVNSKGEYLMQKRSSTKEVLPGVWDTTGGAVTSGEDSRLGALREVEEEIGISLELDELEYVTRIQREQSFVDIWFLKKDFEADACVLQEEEVEAVKWVPTQEMMDHIMNAPWRQAEYREKVVGAIRERMAHK</sequence>
<evidence type="ECO:0000256" key="1">
    <source>
        <dbReference type="ARBA" id="ARBA00022801"/>
    </source>
</evidence>
<gene>
    <name evidence="3" type="ORF">H8718_04595</name>
</gene>
<dbReference type="PANTHER" id="PTHR10885">
    <property type="entry name" value="ISOPENTENYL-DIPHOSPHATE DELTA-ISOMERASE"/>
    <property type="match status" value="1"/>
</dbReference>
<dbReference type="PROSITE" id="PS51462">
    <property type="entry name" value="NUDIX"/>
    <property type="match status" value="1"/>
</dbReference>
<proteinExistence type="predicted"/>
<dbReference type="EMBL" id="JACRSY010000005">
    <property type="protein sequence ID" value="MBC8578809.1"/>
    <property type="molecule type" value="Genomic_DNA"/>
</dbReference>
<dbReference type="InterPro" id="IPR015797">
    <property type="entry name" value="NUDIX_hydrolase-like_dom_sf"/>
</dbReference>
<reference evidence="3" key="1">
    <citation type="submission" date="2020-08" db="EMBL/GenBank/DDBJ databases">
        <title>Genome public.</title>
        <authorList>
            <person name="Liu C."/>
            <person name="Sun Q."/>
        </authorList>
    </citation>
    <scope>NUCLEOTIDE SEQUENCE</scope>
    <source>
        <strain evidence="3">NSJ-12</strain>
    </source>
</reference>
<dbReference type="GO" id="GO:0016787">
    <property type="term" value="F:hydrolase activity"/>
    <property type="evidence" value="ECO:0007669"/>
    <property type="project" value="UniProtKB-KW"/>
</dbReference>
<comment type="caution">
    <text evidence="3">The sequence shown here is derived from an EMBL/GenBank/DDBJ whole genome shotgun (WGS) entry which is preliminary data.</text>
</comment>
<dbReference type="InterPro" id="IPR020084">
    <property type="entry name" value="NUDIX_hydrolase_CS"/>
</dbReference>
<feature type="domain" description="Nudix hydrolase" evidence="2">
    <location>
        <begin position="30"/>
        <end position="158"/>
    </location>
</feature>
<dbReference type="Pfam" id="PF00293">
    <property type="entry name" value="NUDIX"/>
    <property type="match status" value="1"/>
</dbReference>
<dbReference type="CDD" id="cd04693">
    <property type="entry name" value="NUDIX_Hydrolase"/>
    <property type="match status" value="1"/>
</dbReference>
<dbReference type="PROSITE" id="PS00893">
    <property type="entry name" value="NUDIX_BOX"/>
    <property type="match status" value="1"/>
</dbReference>
<evidence type="ECO:0000313" key="4">
    <source>
        <dbReference type="Proteomes" id="UP000655830"/>
    </source>
</evidence>
<evidence type="ECO:0000313" key="3">
    <source>
        <dbReference type="EMBL" id="MBC8578809.1"/>
    </source>
</evidence>
<protein>
    <submittedName>
        <fullName evidence="3">NUDIX domain-containing protein</fullName>
    </submittedName>
</protein>
<accession>A0A926EEH5</accession>
<evidence type="ECO:0000259" key="2">
    <source>
        <dbReference type="PROSITE" id="PS51462"/>
    </source>
</evidence>
<organism evidence="3 4">
    <name type="scientific">Zhenhengia yiwuensis</name>
    <dbReference type="NCBI Taxonomy" id="2763666"/>
    <lineage>
        <taxon>Bacteria</taxon>
        <taxon>Bacillati</taxon>
        <taxon>Bacillota</taxon>
        <taxon>Clostridia</taxon>
        <taxon>Lachnospirales</taxon>
        <taxon>Lachnospiraceae</taxon>
        <taxon>Zhenhengia</taxon>
    </lineage>
</organism>
<dbReference type="InterPro" id="IPR000086">
    <property type="entry name" value="NUDIX_hydrolase_dom"/>
</dbReference>
<dbReference type="AlphaFoldDB" id="A0A926EEH5"/>
<keyword evidence="1" id="KW-0378">Hydrolase</keyword>
<keyword evidence="4" id="KW-1185">Reference proteome</keyword>
<dbReference type="Proteomes" id="UP000655830">
    <property type="component" value="Unassembled WGS sequence"/>
</dbReference>
<dbReference type="SUPFAM" id="SSF55811">
    <property type="entry name" value="Nudix"/>
    <property type="match status" value="1"/>
</dbReference>
<dbReference type="PANTHER" id="PTHR10885:SF0">
    <property type="entry name" value="ISOPENTENYL-DIPHOSPHATE DELTA-ISOMERASE"/>
    <property type="match status" value="1"/>
</dbReference>